<dbReference type="AlphaFoldDB" id="A0A7J7JKR9"/>
<dbReference type="EMBL" id="VXIV02002276">
    <property type="protein sequence ID" value="KAF6026433.1"/>
    <property type="molecule type" value="Genomic_DNA"/>
</dbReference>
<dbReference type="Proteomes" id="UP000593567">
    <property type="component" value="Unassembled WGS sequence"/>
</dbReference>
<protein>
    <submittedName>
        <fullName evidence="1">Uncharacterized protein</fullName>
    </submittedName>
</protein>
<accession>A0A7J7JKR9</accession>
<keyword evidence="2" id="KW-1185">Reference proteome</keyword>
<evidence type="ECO:0000313" key="2">
    <source>
        <dbReference type="Proteomes" id="UP000593567"/>
    </source>
</evidence>
<reference evidence="1" key="1">
    <citation type="submission" date="2020-06" db="EMBL/GenBank/DDBJ databases">
        <title>Draft genome of Bugula neritina, a colonial animal packing powerful symbionts and potential medicines.</title>
        <authorList>
            <person name="Rayko M."/>
        </authorList>
    </citation>
    <scope>NUCLEOTIDE SEQUENCE [LARGE SCALE GENOMIC DNA]</scope>
    <source>
        <strain evidence="1">Kwan_BN1</strain>
    </source>
</reference>
<proteinExistence type="predicted"/>
<organism evidence="1 2">
    <name type="scientific">Bugula neritina</name>
    <name type="common">Brown bryozoan</name>
    <name type="synonym">Sertularia neritina</name>
    <dbReference type="NCBI Taxonomy" id="10212"/>
    <lineage>
        <taxon>Eukaryota</taxon>
        <taxon>Metazoa</taxon>
        <taxon>Spiralia</taxon>
        <taxon>Lophotrochozoa</taxon>
        <taxon>Bryozoa</taxon>
        <taxon>Gymnolaemata</taxon>
        <taxon>Cheilostomatida</taxon>
        <taxon>Flustrina</taxon>
        <taxon>Buguloidea</taxon>
        <taxon>Bugulidae</taxon>
        <taxon>Bugula</taxon>
    </lineage>
</organism>
<evidence type="ECO:0000313" key="1">
    <source>
        <dbReference type="EMBL" id="KAF6026433.1"/>
    </source>
</evidence>
<sequence>MITATHPSRTAKHLLFCVPSHKSKHLLHNNGYEFLEPRSEDCCAALWCFSSHLFPSLPPHISYLEPLLDPSLDPFLDPIKNSYHPPYQKTTLYYNCQHHFNNPDILLKPHGSVLEDLIALPF</sequence>
<gene>
    <name evidence="1" type="ORF">EB796_015249</name>
</gene>
<comment type="caution">
    <text evidence="1">The sequence shown here is derived from an EMBL/GenBank/DDBJ whole genome shotgun (WGS) entry which is preliminary data.</text>
</comment>
<name>A0A7J7JKR9_BUGNE</name>